<evidence type="ECO:0000313" key="2">
    <source>
        <dbReference type="EMBL" id="EME53774.1"/>
    </source>
</evidence>
<name>M2YZI6_9NOCA</name>
<feature type="compositionally biased region" description="Basic and acidic residues" evidence="1">
    <location>
        <begin position="8"/>
        <end position="18"/>
    </location>
</feature>
<reference evidence="2 3" key="1">
    <citation type="journal article" date="2013" name="Genome Announc.">
        <title>Draft Genome Sequence of Rhodococcus ruber Strain BKS 20-38.</title>
        <authorList>
            <person name="Bala M."/>
            <person name="Kumar S."/>
            <person name="Raghava G.P."/>
            <person name="Mayilraj S."/>
        </authorList>
    </citation>
    <scope>NUCLEOTIDE SEQUENCE [LARGE SCALE GENOMIC DNA]</scope>
    <source>
        <strain evidence="2 3">BKS 20-38</strain>
    </source>
</reference>
<proteinExistence type="predicted"/>
<protein>
    <submittedName>
        <fullName evidence="2">Uncharacterized protein</fullName>
    </submittedName>
</protein>
<organism evidence="2 3">
    <name type="scientific">Rhodococcus ruber BKS 20-38</name>
    <dbReference type="NCBI Taxonomy" id="1278076"/>
    <lineage>
        <taxon>Bacteria</taxon>
        <taxon>Bacillati</taxon>
        <taxon>Actinomycetota</taxon>
        <taxon>Actinomycetes</taxon>
        <taxon>Mycobacteriales</taxon>
        <taxon>Nocardiaceae</taxon>
        <taxon>Rhodococcus</taxon>
    </lineage>
</organism>
<feature type="compositionally biased region" description="Basic and acidic residues" evidence="1">
    <location>
        <begin position="67"/>
        <end position="87"/>
    </location>
</feature>
<keyword evidence="3" id="KW-1185">Reference proteome</keyword>
<accession>M2YZI6</accession>
<dbReference type="AlphaFoldDB" id="M2YZI6"/>
<comment type="caution">
    <text evidence="2">The sequence shown here is derived from an EMBL/GenBank/DDBJ whole genome shotgun (WGS) entry which is preliminary data.</text>
</comment>
<dbReference type="Proteomes" id="UP000011731">
    <property type="component" value="Unassembled WGS sequence"/>
</dbReference>
<evidence type="ECO:0000256" key="1">
    <source>
        <dbReference type="SAM" id="MobiDB-lite"/>
    </source>
</evidence>
<sequence length="94" mass="10605">MAQQQRIDQLEEQGRTENLDPPDQGSNVVQLRQESLEGDEARSSRGEPYTANMDGEQDEPPMASRAYETKERRRRRVEGEPGEHPDPDGPEDGA</sequence>
<feature type="compositionally biased region" description="Polar residues" evidence="1">
    <location>
        <begin position="24"/>
        <end position="33"/>
    </location>
</feature>
<dbReference type="EMBL" id="AOEX01000093">
    <property type="protein sequence ID" value="EME53774.1"/>
    <property type="molecule type" value="Genomic_DNA"/>
</dbReference>
<gene>
    <name evidence="2" type="ORF">G352_24081</name>
</gene>
<evidence type="ECO:0000313" key="3">
    <source>
        <dbReference type="Proteomes" id="UP000011731"/>
    </source>
</evidence>
<feature type="region of interest" description="Disordered" evidence="1">
    <location>
        <begin position="1"/>
        <end position="94"/>
    </location>
</feature>